<dbReference type="OrthoDB" id="416437at2759"/>
<keyword evidence="3" id="KW-1185">Reference proteome</keyword>
<dbReference type="Proteomes" id="UP000276133">
    <property type="component" value="Unassembled WGS sequence"/>
</dbReference>
<reference evidence="2 3" key="1">
    <citation type="journal article" date="2018" name="Sci. Rep.">
        <title>Genomic signatures of local adaptation to the degree of environmental predictability in rotifers.</title>
        <authorList>
            <person name="Franch-Gras L."/>
            <person name="Hahn C."/>
            <person name="Garcia-Roger E.M."/>
            <person name="Carmona M.J."/>
            <person name="Serra M."/>
            <person name="Gomez A."/>
        </authorList>
    </citation>
    <scope>NUCLEOTIDE SEQUENCE [LARGE SCALE GENOMIC DNA]</scope>
    <source>
        <strain evidence="2">HYR1</strain>
    </source>
</reference>
<dbReference type="AlphaFoldDB" id="A0A3M7SY50"/>
<protein>
    <submittedName>
        <fullName evidence="2">ATP-dependent DNA helicase PIF1</fullName>
    </submittedName>
</protein>
<proteinExistence type="predicted"/>
<keyword evidence="2" id="KW-0347">Helicase</keyword>
<feature type="domain" description="DUF6570" evidence="1">
    <location>
        <begin position="301"/>
        <end position="408"/>
    </location>
</feature>
<sequence length="592" mass="68437">MNKNYDTLNNAFLESSTHTPKRKIHTQIEDGNHRHKISYIESPNQNFSPINNSLKNLKINITPSPKQIKRTKCRCGGSDHLNTKSIKCPLKFKSLAQLNFSTNQSNDLINTQLDQPETILNFSGQLSNQQSINFLQTNNVPPKNIVSSDTILLPETNRENTINIIESIKQLSKCRCGGSDHKTIRSGKCPLNKDKNNLIPQNILPKKILPIYSSISKDQYLREFNSSKHGPLHKQPWVKQEIMKFHENIRLWNPFFCDHCSELWPTTKSKCETCDLYNIRFTDLNDMDPSHNKLSHLVKLSLNNLTMIEEMLISPVLPVMSIYRLNGGQYVSKGSVINFKQDVSSIVTSLPRLIKDLPLLIVKTNGTNNKSKEFKVNKNRIITVLNFLIDNNPAWKSNKIYIDRENIDKLPEDDIPNNLNEINDNDLINQDLGPEIKDNPIETHSDYHYFVQQEEENILQYDKIKQRLNWPTVDTSPINEFTIDGICSLVFPKLFPFGKGDPTKKARREFVTETLAVSHLLKYATLNPKTGEYYYPFAEHPRFKFYMYDRISRHRTIDQTKIYLKQNPGDANLTLNDLKKMITEDSCKKKLF</sequence>
<evidence type="ECO:0000313" key="3">
    <source>
        <dbReference type="Proteomes" id="UP000276133"/>
    </source>
</evidence>
<organism evidence="2 3">
    <name type="scientific">Brachionus plicatilis</name>
    <name type="common">Marine rotifer</name>
    <name type="synonym">Brachionus muelleri</name>
    <dbReference type="NCBI Taxonomy" id="10195"/>
    <lineage>
        <taxon>Eukaryota</taxon>
        <taxon>Metazoa</taxon>
        <taxon>Spiralia</taxon>
        <taxon>Gnathifera</taxon>
        <taxon>Rotifera</taxon>
        <taxon>Eurotatoria</taxon>
        <taxon>Monogononta</taxon>
        <taxon>Pseudotrocha</taxon>
        <taxon>Ploima</taxon>
        <taxon>Brachionidae</taxon>
        <taxon>Brachionus</taxon>
    </lineage>
</organism>
<keyword evidence="2" id="KW-0067">ATP-binding</keyword>
<gene>
    <name evidence="2" type="ORF">BpHYR1_024567</name>
</gene>
<dbReference type="EMBL" id="REGN01000611">
    <property type="protein sequence ID" value="RNA40656.1"/>
    <property type="molecule type" value="Genomic_DNA"/>
</dbReference>
<dbReference type="Pfam" id="PF20209">
    <property type="entry name" value="DUF6570"/>
    <property type="match status" value="1"/>
</dbReference>
<name>A0A3M7SY50_BRAPC</name>
<accession>A0A3M7SY50</accession>
<evidence type="ECO:0000313" key="2">
    <source>
        <dbReference type="EMBL" id="RNA40656.1"/>
    </source>
</evidence>
<evidence type="ECO:0000259" key="1">
    <source>
        <dbReference type="Pfam" id="PF20209"/>
    </source>
</evidence>
<dbReference type="STRING" id="10195.A0A3M7SY50"/>
<dbReference type="InterPro" id="IPR046700">
    <property type="entry name" value="DUF6570"/>
</dbReference>
<keyword evidence="2" id="KW-0378">Hydrolase</keyword>
<dbReference type="GO" id="GO:0004386">
    <property type="term" value="F:helicase activity"/>
    <property type="evidence" value="ECO:0007669"/>
    <property type="project" value="UniProtKB-KW"/>
</dbReference>
<comment type="caution">
    <text evidence="2">The sequence shown here is derived from an EMBL/GenBank/DDBJ whole genome shotgun (WGS) entry which is preliminary data.</text>
</comment>
<keyword evidence="2" id="KW-0547">Nucleotide-binding</keyword>